<organism evidence="5 6">
    <name type="scientific">Candidatus Thermofonsia Clade 3 bacterium</name>
    <dbReference type="NCBI Taxonomy" id="2364212"/>
    <lineage>
        <taxon>Bacteria</taxon>
        <taxon>Bacillati</taxon>
        <taxon>Chloroflexota</taxon>
        <taxon>Candidatus Thermofontia</taxon>
        <taxon>Candidatus Thermofonsia Clade 3</taxon>
    </lineage>
</organism>
<evidence type="ECO:0000313" key="6">
    <source>
        <dbReference type="Proteomes" id="UP000230790"/>
    </source>
</evidence>
<evidence type="ECO:0000256" key="1">
    <source>
        <dbReference type="ARBA" id="ARBA00008005"/>
    </source>
</evidence>
<feature type="region of interest" description="Disordered" evidence="2">
    <location>
        <begin position="138"/>
        <end position="174"/>
    </location>
</feature>
<dbReference type="PANTHER" id="PTHR35861:SF1">
    <property type="entry name" value="PHAGE TAIL SHEATH PROTEIN"/>
    <property type="match status" value="1"/>
</dbReference>
<reference evidence="5 6" key="1">
    <citation type="submission" date="2017-11" db="EMBL/GenBank/DDBJ databases">
        <title>Evolution of Phototrophy in the Chloroflexi Phylum Driven by Horizontal Gene Transfer.</title>
        <authorList>
            <person name="Ward L.M."/>
            <person name="Hemp J."/>
            <person name="Shih P.M."/>
            <person name="Mcglynn S.E."/>
            <person name="Fischer W."/>
        </authorList>
    </citation>
    <scope>NUCLEOTIDE SEQUENCE [LARGE SCALE GENOMIC DNA]</scope>
    <source>
        <strain evidence="5">JP3_7</strain>
    </source>
</reference>
<dbReference type="InterPro" id="IPR052042">
    <property type="entry name" value="Tail_sheath_structural"/>
</dbReference>
<dbReference type="AlphaFoldDB" id="A0A2M8QAU5"/>
<evidence type="ECO:0000259" key="3">
    <source>
        <dbReference type="Pfam" id="PF04984"/>
    </source>
</evidence>
<accession>A0A2M8QAU5</accession>
<evidence type="ECO:0000256" key="2">
    <source>
        <dbReference type="SAM" id="MobiDB-lite"/>
    </source>
</evidence>
<sequence length="557" mass="60957">MPEYLSPGVYVEEIDRGPKPIEGVGTAMAVFIGFTEKAQTVERVNGETVTRDLLNKPQLITNWSQFVEKFGGFVSGAYLPHAVYGYFSNGGTRCYVLSVKTIPKAQAALLNNEGKPMLIAQARQAGFDGARLRVKVETTGAPPVEKRGRAAKESPAPEGQPADAPAPGAPVGDGSAAFHLTIERERRGGGWKTEEVIRNATLVEVEENGVRRVAVSYANNKRPTLIDLLIADESAPLAKVWPREQQQSLSIDTRQLAPATSSDFQGDVTERTGIEALEAIDDITMVVVPDLMTTLPGQSLDLNMVKAVQTAIIAHCERMGDRVAILDTPPGLNPQQVKAWRMEATGFDSSYAAMYYPWIEVMDPVTNQPIHVPPSGHIAGIWARSDNTRGVHKAPANEVVRGATGLAYNCTKGEQDVLNPNGVNCIRAFPGMGIRVWGARTLSSNPAWRYINVRRLFNYVEKSIERGTQWVVFEPNEPRLWAKVRRDVSAFLTTVWRGGALFGLTPAEAFYVKCDAELNPPESRDLGRLVIEIGMAPVKPAEFVIFRVSQWQPGAEA</sequence>
<gene>
    <name evidence="5" type="ORF">CUN48_11340</name>
</gene>
<evidence type="ECO:0000313" key="5">
    <source>
        <dbReference type="EMBL" id="PJF46928.1"/>
    </source>
</evidence>
<comment type="caution">
    <text evidence="5">The sequence shown here is derived from an EMBL/GenBank/DDBJ whole genome shotgun (WGS) entry which is preliminary data.</text>
</comment>
<feature type="domain" description="Tail sheath protein C-terminal" evidence="4">
    <location>
        <begin position="443"/>
        <end position="549"/>
    </location>
</feature>
<dbReference type="Pfam" id="PF17482">
    <property type="entry name" value="Phage_sheath_1C"/>
    <property type="match status" value="1"/>
</dbReference>
<dbReference type="Gene3D" id="3.40.50.11780">
    <property type="match status" value="2"/>
</dbReference>
<feature type="domain" description="Tail sheath protein subtilisin-like" evidence="3">
    <location>
        <begin position="274"/>
        <end position="442"/>
    </location>
</feature>
<dbReference type="Proteomes" id="UP000230790">
    <property type="component" value="Unassembled WGS sequence"/>
</dbReference>
<dbReference type="InterPro" id="IPR035089">
    <property type="entry name" value="Phage_sheath_subtilisin"/>
</dbReference>
<comment type="similarity">
    <text evidence="1">Belongs to the myoviridae tail sheath protein family.</text>
</comment>
<dbReference type="EMBL" id="PGTN01000081">
    <property type="protein sequence ID" value="PJF46928.1"/>
    <property type="molecule type" value="Genomic_DNA"/>
</dbReference>
<feature type="compositionally biased region" description="Low complexity" evidence="2">
    <location>
        <begin position="156"/>
        <end position="174"/>
    </location>
</feature>
<protein>
    <submittedName>
        <fullName evidence="5">Phage tail protein</fullName>
    </submittedName>
</protein>
<dbReference type="PANTHER" id="PTHR35861">
    <property type="match status" value="1"/>
</dbReference>
<evidence type="ECO:0000259" key="4">
    <source>
        <dbReference type="Pfam" id="PF17482"/>
    </source>
</evidence>
<name>A0A2M8QAU5_9CHLR</name>
<proteinExistence type="inferred from homology"/>
<dbReference type="InterPro" id="IPR020287">
    <property type="entry name" value="Tail_sheath_C"/>
</dbReference>
<dbReference type="Pfam" id="PF04984">
    <property type="entry name" value="Phage_sheath_1"/>
    <property type="match status" value="1"/>
</dbReference>